<protein>
    <submittedName>
        <fullName evidence="3">Cytochrome C biogenesis protein transmembrane region</fullName>
    </submittedName>
</protein>
<keyword evidence="1" id="KW-0472">Membrane</keyword>
<feature type="transmembrane region" description="Helical" evidence="1">
    <location>
        <begin position="153"/>
        <end position="178"/>
    </location>
</feature>
<dbReference type="InterPro" id="IPR051790">
    <property type="entry name" value="Cytochrome_c-biogenesis_DsbD"/>
</dbReference>
<dbReference type="AlphaFoldDB" id="A0A0D8HF06"/>
<evidence type="ECO:0000313" key="4">
    <source>
        <dbReference type="Proteomes" id="UP000032360"/>
    </source>
</evidence>
<name>A0A0D8HF06_9ACTN</name>
<dbReference type="InterPro" id="IPR039447">
    <property type="entry name" value="UreH-like_TM_dom"/>
</dbReference>
<dbReference type="Proteomes" id="UP000032360">
    <property type="component" value="Unassembled WGS sequence"/>
</dbReference>
<dbReference type="OrthoDB" id="9803065at2"/>
<gene>
    <name evidence="3" type="ORF">AXFE_28070</name>
</gene>
<accession>A0A0D8HF06</accession>
<keyword evidence="1" id="KW-1133">Transmembrane helix</keyword>
<evidence type="ECO:0000256" key="1">
    <source>
        <dbReference type="SAM" id="Phobius"/>
    </source>
</evidence>
<proteinExistence type="predicted"/>
<dbReference type="EMBL" id="JXYS01000087">
    <property type="protein sequence ID" value="KJF16362.1"/>
    <property type="molecule type" value="Genomic_DNA"/>
</dbReference>
<organism evidence="3 4">
    <name type="scientific">Acidithrix ferrooxidans</name>
    <dbReference type="NCBI Taxonomy" id="1280514"/>
    <lineage>
        <taxon>Bacteria</taxon>
        <taxon>Bacillati</taxon>
        <taxon>Actinomycetota</taxon>
        <taxon>Acidimicrobiia</taxon>
        <taxon>Acidimicrobiales</taxon>
        <taxon>Acidimicrobiaceae</taxon>
        <taxon>Acidithrix</taxon>
    </lineage>
</organism>
<comment type="caution">
    <text evidence="3">The sequence shown here is derived from an EMBL/GenBank/DDBJ whole genome shotgun (WGS) entry which is preliminary data.</text>
</comment>
<keyword evidence="1 3" id="KW-0812">Transmembrane</keyword>
<dbReference type="PATRIC" id="fig|1280514.3.peg.3690"/>
<dbReference type="Pfam" id="PF13386">
    <property type="entry name" value="DsbD_2"/>
    <property type="match status" value="1"/>
</dbReference>
<dbReference type="PANTHER" id="PTHR31272">
    <property type="entry name" value="CYTOCHROME C-TYPE BIOGENESIS PROTEIN HI_1454-RELATED"/>
    <property type="match status" value="1"/>
</dbReference>
<dbReference type="STRING" id="1280514.AXFE_28070"/>
<evidence type="ECO:0000259" key="2">
    <source>
        <dbReference type="Pfam" id="PF13386"/>
    </source>
</evidence>
<feature type="domain" description="Urease accessory protein UreH-like transmembrane" evidence="2">
    <location>
        <begin position="70"/>
        <end position="242"/>
    </location>
</feature>
<feature type="transmembrane region" description="Helical" evidence="1">
    <location>
        <begin position="80"/>
        <end position="104"/>
    </location>
</feature>
<dbReference type="RefSeq" id="WP_052606490.1">
    <property type="nucleotide sequence ID" value="NZ_JXYS01000087.1"/>
</dbReference>
<dbReference type="PANTHER" id="PTHR31272:SF4">
    <property type="entry name" value="CYTOCHROME C-TYPE BIOGENESIS PROTEIN HI_1454-RELATED"/>
    <property type="match status" value="1"/>
</dbReference>
<keyword evidence="4" id="KW-1185">Reference proteome</keyword>
<feature type="transmembrane region" description="Helical" evidence="1">
    <location>
        <begin position="234"/>
        <end position="260"/>
    </location>
</feature>
<feature type="transmembrane region" description="Helical" evidence="1">
    <location>
        <begin position="6"/>
        <end position="34"/>
    </location>
</feature>
<sequence>MATSLGYIVAFGGGIISFASPCVLPLVPAYLSIITGIDIRDKKRIEDKKDSPTITTKVKTQSKTVESISSTQFQVAKATLYFILGFGTVFVLLGMTATALGRSIFHSHILIGRITGLLVLVMGVFIVIGGLGRFNIFASERRFHPNIARLGRFGPAIAGVAFGFGWTPCIGPILSSILGVAASQKSVTQGAILLVFYSLGLGVPFMITGLAYTRIKTSFDWLKRQSSKLSLISGFALIFFGLLLAMNRFSLVTIALNGFFTKIGLSKLVYLG</sequence>
<feature type="transmembrane region" description="Helical" evidence="1">
    <location>
        <begin position="190"/>
        <end position="213"/>
    </location>
</feature>
<reference evidence="3 4" key="1">
    <citation type="submission" date="2015-01" db="EMBL/GenBank/DDBJ databases">
        <title>Draft genome of the acidophilic iron oxidizer Acidithrix ferrooxidans strain Py-F3.</title>
        <authorList>
            <person name="Poehlein A."/>
            <person name="Eisen S."/>
            <person name="Schloemann M."/>
            <person name="Johnson B.D."/>
            <person name="Daniel R."/>
            <person name="Muehling M."/>
        </authorList>
    </citation>
    <scope>NUCLEOTIDE SEQUENCE [LARGE SCALE GENOMIC DNA]</scope>
    <source>
        <strain evidence="3 4">Py-F3</strain>
    </source>
</reference>
<evidence type="ECO:0000313" key="3">
    <source>
        <dbReference type="EMBL" id="KJF16362.1"/>
    </source>
</evidence>
<feature type="transmembrane region" description="Helical" evidence="1">
    <location>
        <begin position="110"/>
        <end position="132"/>
    </location>
</feature>